<protein>
    <submittedName>
        <fullName evidence="1">Uncharacterized protein</fullName>
    </submittedName>
</protein>
<evidence type="ECO:0000313" key="1">
    <source>
        <dbReference type="EMBL" id="MFC4261824.1"/>
    </source>
</evidence>
<proteinExistence type="predicted"/>
<organism evidence="1 2">
    <name type="scientific">Ferruginibacter yonginensis</name>
    <dbReference type="NCBI Taxonomy" id="1310416"/>
    <lineage>
        <taxon>Bacteria</taxon>
        <taxon>Pseudomonadati</taxon>
        <taxon>Bacteroidota</taxon>
        <taxon>Chitinophagia</taxon>
        <taxon>Chitinophagales</taxon>
        <taxon>Chitinophagaceae</taxon>
        <taxon>Ferruginibacter</taxon>
    </lineage>
</organism>
<gene>
    <name evidence="1" type="ORF">ACFOWM_02945</name>
</gene>
<dbReference type="Proteomes" id="UP001595907">
    <property type="component" value="Unassembled WGS sequence"/>
</dbReference>
<accession>A0ABV8QS94</accession>
<evidence type="ECO:0000313" key="2">
    <source>
        <dbReference type="Proteomes" id="UP001595907"/>
    </source>
</evidence>
<keyword evidence="2" id="KW-1185">Reference proteome</keyword>
<dbReference type="RefSeq" id="WP_379706864.1">
    <property type="nucleotide sequence ID" value="NZ_JBHSCZ010000001.1"/>
</dbReference>
<comment type="caution">
    <text evidence="1">The sequence shown here is derived from an EMBL/GenBank/DDBJ whole genome shotgun (WGS) entry which is preliminary data.</text>
</comment>
<dbReference type="EMBL" id="JBHSCZ010000001">
    <property type="protein sequence ID" value="MFC4261824.1"/>
    <property type="molecule type" value="Genomic_DNA"/>
</dbReference>
<reference evidence="2" key="1">
    <citation type="journal article" date="2019" name="Int. J. Syst. Evol. Microbiol.">
        <title>The Global Catalogue of Microorganisms (GCM) 10K type strain sequencing project: providing services to taxonomists for standard genome sequencing and annotation.</title>
        <authorList>
            <consortium name="The Broad Institute Genomics Platform"/>
            <consortium name="The Broad Institute Genome Sequencing Center for Infectious Disease"/>
            <person name="Wu L."/>
            <person name="Ma J."/>
        </authorList>
    </citation>
    <scope>NUCLEOTIDE SEQUENCE [LARGE SCALE GENOMIC DNA]</scope>
    <source>
        <strain evidence="2">CECT 8289</strain>
    </source>
</reference>
<sequence length="310" mass="35330">MKFFMPLFLICSLVEQAVAQTPKDTTVAVGSKLITLSTVVIDNKLNVPSFIEKIKSDTSFYKAFKNLRILNFDAINDIRMLDKKGNLNASLFSKTQQLASKGCRTMKVLEENVTGDFYNDDKTYNYYTAQMYASIFFTKGEMCGETNIVAGNEFSTEGKSGMEKHKEQLKMLFFNPGRRINGLPFMSNKTAIYDDDIADAYDMDIDFEQKNGINCYVFKQKVKPGKEGNVVVDEMNTWFNETTFDVVARTYTLSYDAGVYDFKVNMEVQMTQVGILTVPAVIRYNGNWKAIFKKRERGVFTATLSNFLLR</sequence>
<name>A0ABV8QS94_9BACT</name>